<evidence type="ECO:0000256" key="1">
    <source>
        <dbReference type="SAM" id="MobiDB-lite"/>
    </source>
</evidence>
<dbReference type="eggNOG" id="ENOG502ZAU0">
    <property type="taxonomic scope" value="Bacteria"/>
</dbReference>
<protein>
    <recommendedName>
        <fullName evidence="4">Orc1-like AAA ATPase domain-containing protein</fullName>
    </recommendedName>
</protein>
<keyword evidence="3" id="KW-1185">Reference proteome</keyword>
<accession>A0A0A1WD67</accession>
<dbReference type="AlphaFoldDB" id="A0A0A1WD67"/>
<proteinExistence type="predicted"/>
<organism evidence="2 3">
    <name type="scientific">Sphingomonas parapaucimobilis NBRC 15100</name>
    <dbReference type="NCBI Taxonomy" id="1219049"/>
    <lineage>
        <taxon>Bacteria</taxon>
        <taxon>Pseudomonadati</taxon>
        <taxon>Pseudomonadota</taxon>
        <taxon>Alphaproteobacteria</taxon>
        <taxon>Sphingomonadales</taxon>
        <taxon>Sphingomonadaceae</taxon>
        <taxon>Sphingomonas</taxon>
    </lineage>
</organism>
<comment type="caution">
    <text evidence="2">The sequence shown here is derived from an EMBL/GenBank/DDBJ whole genome shotgun (WGS) entry which is preliminary data.</text>
</comment>
<feature type="region of interest" description="Disordered" evidence="1">
    <location>
        <begin position="609"/>
        <end position="658"/>
    </location>
</feature>
<dbReference type="EMBL" id="BBPI01000103">
    <property type="protein sequence ID" value="GAM02931.1"/>
    <property type="molecule type" value="Genomic_DNA"/>
</dbReference>
<evidence type="ECO:0000313" key="3">
    <source>
        <dbReference type="Proteomes" id="UP000032305"/>
    </source>
</evidence>
<feature type="compositionally biased region" description="Polar residues" evidence="1">
    <location>
        <begin position="641"/>
        <end position="658"/>
    </location>
</feature>
<feature type="compositionally biased region" description="Low complexity" evidence="1">
    <location>
        <begin position="631"/>
        <end position="640"/>
    </location>
</feature>
<gene>
    <name evidence="2" type="ORF">SP5_103_00060</name>
</gene>
<dbReference type="RefSeq" id="WP_042491393.1">
    <property type="nucleotide sequence ID" value="NZ_BBPI01000103.1"/>
</dbReference>
<name>A0A0A1WD67_9SPHN</name>
<evidence type="ECO:0008006" key="4">
    <source>
        <dbReference type="Google" id="ProtNLM"/>
    </source>
</evidence>
<dbReference type="OrthoDB" id="6400788at2"/>
<reference evidence="2 3" key="1">
    <citation type="submission" date="2014-11" db="EMBL/GenBank/DDBJ databases">
        <title>Whole genome shotgun sequence of Sphingomonas parapaucimobilis NBRC 15100.</title>
        <authorList>
            <person name="Katano-Makiyama Y."/>
            <person name="Hosoyama A."/>
            <person name="Hashimoto M."/>
            <person name="Hosoyama Y."/>
            <person name="Noguchi M."/>
            <person name="Numata M."/>
            <person name="Tsuchikane K."/>
            <person name="Hirakata S."/>
            <person name="Uohara A."/>
            <person name="Shimodaira J."/>
            <person name="Ohji S."/>
            <person name="Ichikawa N."/>
            <person name="Kimura A."/>
            <person name="Yamazoe A."/>
            <person name="Fujita N."/>
        </authorList>
    </citation>
    <scope>NUCLEOTIDE SEQUENCE [LARGE SCALE GENOMIC DNA]</scope>
    <source>
        <strain evidence="2 3">NBRC 15100</strain>
    </source>
</reference>
<sequence>MSEAMHGTCWTEDRAHAVLRSVALANDEAEFLAVHQPIRDFQVSTTTGRGIEASDEALLADLSDPETRYAFCIVEGEPGAGKSHLIRWLDVKWNADDLVMLIERADGSLTGTLRQLRDQLGAQYGYLFENLAQSVEASFDGRVKLFHANLSASLSKSFFETPMGDEDWCATWELERLIGHQAVQEKWGGPERILKVMSGDGGQRNSASASFNLYDIADLAQVQLAVEGLPPKALMLMRTLKKETDRIAPARAADVPAAELELDETLEIPQARRLLKALNDRRNFAVQHILGITVDGLRDMFFKLRKELLKEKRRLVLLLEDVTSWEGIDGQLIDSLVVDARTRSDVCDMISVVGMTPLYLKGIQGNYSGRITHVLRLGRVRQSGGFQETIQLATEESQAEFASRYLRAVRIDRPELEAWHKAGANPETVPNKCQTCVGRDACFAAFGASDGIGLFPFNRNAITNMFEKLEDPKGTQSLHTPRGMIQGVLAPVLLYPSRLDAGEFPPAEIEFSEWMPERSLQPSGFLAQVIDAAEPDLGRREQLRRLMMLWGDRTSEVHVGITAEGTRSVSGVAEGVFEAFRLPWLGEGLDSAGTRSAAVAVQPIALTSDVPAPEAPAGPTRSAPPPPTPSPFSSLTATTSGRLSSAGGKSSPTSPAVSTTRLKALAEQALLWRDGKPISDPSAWEILLIDLMNEARELLPEPKFGLWERVFTKDNVKLEGSGRTDIRHFVIPREDWATRGIEAYLTNRLGTALQSLQLESNRRAIARLLRRLSELASAQLERRLAQDDPWSIDGATAQVLLARAWLRGAISPDSPLEEQFQELLSEEQEAKSLPDDRVESWGELVKATSYWHDKLRGMLRQLLNLPLGSGAPLMNAGAVAGAMKGLRDTMRTVPVPAKPEFSKGLEEIGKLVELARQTDSQLRHIPERENKSLSQRKERALALLRQSSFSHHLAKVDDAMTRTVSAFVQAAPVQYQEYSTARNRSANAGLLNETDPAWERLADYLLSDDVGFQGEAEKLAHSLGVPIAALRLALETLEKAELAVDAAYKYARAFVEGNQSAGDLSVVQSFGERLAAAAEALQTKLDEVA</sequence>
<evidence type="ECO:0000313" key="2">
    <source>
        <dbReference type="EMBL" id="GAM02931.1"/>
    </source>
</evidence>
<dbReference type="Proteomes" id="UP000032305">
    <property type="component" value="Unassembled WGS sequence"/>
</dbReference>